<feature type="binding site" evidence="10">
    <location>
        <position position="129"/>
    </location>
    <ligand>
        <name>L-histidine</name>
        <dbReference type="ChEBI" id="CHEBI:57595"/>
    </ligand>
</feature>
<dbReference type="RefSeq" id="WP_069196352.1">
    <property type="nucleotide sequence ID" value="NZ_RLII01000024.1"/>
</dbReference>
<evidence type="ECO:0000256" key="5">
    <source>
        <dbReference type="ARBA" id="ARBA00022490"/>
    </source>
</evidence>
<feature type="binding site" evidence="10">
    <location>
        <begin position="81"/>
        <end position="83"/>
    </location>
    <ligand>
        <name>L-histidine</name>
        <dbReference type="ChEBI" id="CHEBI:57595"/>
    </ligand>
</feature>
<comment type="function">
    <text evidence="8 9">Required for the first step of histidine biosynthesis. May allow the feedback regulation of ATP phosphoribosyltransferase activity by histidine.</text>
</comment>
<evidence type="ECO:0000256" key="4">
    <source>
        <dbReference type="ARBA" id="ARBA00020397"/>
    </source>
</evidence>
<dbReference type="HAMAP" id="MF_00125">
    <property type="entry name" value="HisZ"/>
    <property type="match status" value="1"/>
</dbReference>
<dbReference type="InterPro" id="IPR045864">
    <property type="entry name" value="aa-tRNA-synth_II/BPL/LPL"/>
</dbReference>
<dbReference type="CDD" id="cd00773">
    <property type="entry name" value="HisRS-like_core"/>
    <property type="match status" value="1"/>
</dbReference>
<dbReference type="EMBL" id="RLII01000024">
    <property type="protein sequence ID" value="RXE58138.1"/>
    <property type="molecule type" value="Genomic_DNA"/>
</dbReference>
<proteinExistence type="inferred from homology"/>
<dbReference type="UniPathway" id="UPA00031">
    <property type="reaction ID" value="UER00006"/>
</dbReference>
<comment type="miscellaneous">
    <text evidence="9">This function is generally fulfilled by the C-terminal part of HisG, which is missing in some bacteria such as this one.</text>
</comment>
<dbReference type="AlphaFoldDB" id="A0A4Q0I1T2"/>
<evidence type="ECO:0000256" key="1">
    <source>
        <dbReference type="ARBA" id="ARBA00004496"/>
    </source>
</evidence>
<dbReference type="GO" id="GO:0005737">
    <property type="term" value="C:cytoplasm"/>
    <property type="evidence" value="ECO:0007669"/>
    <property type="project" value="UniProtKB-SubCell"/>
</dbReference>
<sequence>MAKWKIYTPEGIQDILSNECFFKKNLEEKMRNVFRSRGYYEVETPMVEFYDVFSTEENIMPQETMFKFFDQQGRILVLRPDMTIPIARVAATKYRDAAYPLRLSYIGNTFKYNELGGGKQKEFTQAGIEIIGVNTPEADAEVIATAIDAVKAAGLENFQIDIGQVEFFKGLMEETGLSDEETEKMRILIDKKDFLGIEELVQKQSIRDDLKELILSLPKLFGSTDVIDRVEKYPINQRSIDALNNLRSVLKILDDYGISKYVSVDLGMVQSLNYYSGTIFRGFTYGVGFPILSGGRYDRLVEKFGKKSPATGFSLGINMIMMALDRQKIEIEKPGVDTLVCCKEEGRKTAFRICETLRNQGLVIEMDITGGCDFGKIKSYASSKGIGGILNVLDDENIEVHNLEKGEVSKVTVSELLKI</sequence>
<keyword evidence="6 9" id="KW-0028">Amino-acid biosynthesis</keyword>
<evidence type="ECO:0000256" key="6">
    <source>
        <dbReference type="ARBA" id="ARBA00022605"/>
    </source>
</evidence>
<dbReference type="PIRSF" id="PIRSF001549">
    <property type="entry name" value="His-tRNA_synth"/>
    <property type="match status" value="1"/>
</dbReference>
<evidence type="ECO:0000256" key="2">
    <source>
        <dbReference type="ARBA" id="ARBA00004667"/>
    </source>
</evidence>
<dbReference type="InterPro" id="IPR004516">
    <property type="entry name" value="HisRS/HisZ"/>
</dbReference>
<dbReference type="SUPFAM" id="SSF55681">
    <property type="entry name" value="Class II aaRS and biotin synthetases"/>
    <property type="match status" value="1"/>
</dbReference>
<dbReference type="OrthoDB" id="9800814at2"/>
<evidence type="ECO:0000256" key="7">
    <source>
        <dbReference type="ARBA" id="ARBA00023102"/>
    </source>
</evidence>
<evidence type="ECO:0000256" key="8">
    <source>
        <dbReference type="ARBA" id="ARBA00025246"/>
    </source>
</evidence>
<dbReference type="GO" id="GO:0000105">
    <property type="term" value="P:L-histidine biosynthetic process"/>
    <property type="evidence" value="ECO:0007669"/>
    <property type="project" value="UniProtKB-UniRule"/>
</dbReference>
<dbReference type="GO" id="GO:0004821">
    <property type="term" value="F:histidine-tRNA ligase activity"/>
    <property type="evidence" value="ECO:0007669"/>
    <property type="project" value="TreeGrafter"/>
</dbReference>
<gene>
    <name evidence="9 12" type="primary">hisZ</name>
    <name evidence="12" type="ORF">EFD62_13965</name>
</gene>
<dbReference type="PANTHER" id="PTHR43707:SF6">
    <property type="entry name" value="ATP PHOSPHORIBOSYLTRANSFERASE REGULATORY SUBUNIT"/>
    <property type="match status" value="1"/>
</dbReference>
<evidence type="ECO:0000313" key="12">
    <source>
        <dbReference type="EMBL" id="RXE58138.1"/>
    </source>
</evidence>
<feature type="binding site" evidence="10">
    <location>
        <begin position="274"/>
        <end position="275"/>
    </location>
    <ligand>
        <name>L-histidine</name>
        <dbReference type="ChEBI" id="CHEBI:57595"/>
    </ligand>
</feature>
<keyword evidence="12" id="KW-0808">Transferase</keyword>
<evidence type="ECO:0000256" key="3">
    <source>
        <dbReference type="ARBA" id="ARBA00005539"/>
    </source>
</evidence>
<protein>
    <recommendedName>
        <fullName evidence="4 9">ATP phosphoribosyltransferase regulatory subunit</fullName>
    </recommendedName>
</protein>
<keyword evidence="12" id="KW-0328">Glycosyltransferase</keyword>
<dbReference type="GO" id="GO:0006427">
    <property type="term" value="P:histidyl-tRNA aminoacylation"/>
    <property type="evidence" value="ECO:0007669"/>
    <property type="project" value="TreeGrafter"/>
</dbReference>
<keyword evidence="13" id="KW-1185">Reference proteome</keyword>
<comment type="similarity">
    <text evidence="3 9">Belongs to the class-II aminoacyl-tRNA synthetase family. HisZ subfamily.</text>
</comment>
<dbReference type="GO" id="GO:0016757">
    <property type="term" value="F:glycosyltransferase activity"/>
    <property type="evidence" value="ECO:0007669"/>
    <property type="project" value="UniProtKB-KW"/>
</dbReference>
<reference evidence="13" key="1">
    <citation type="submission" date="2018-11" db="EMBL/GenBank/DDBJ databases">
        <title>Genome sequencing of a novel mesophilic and cellulolytic organism within the genus Hungateiclostridium.</title>
        <authorList>
            <person name="Rettenmaier R."/>
            <person name="Liebl W."/>
            <person name="Zverlov V."/>
        </authorList>
    </citation>
    <scope>NUCLEOTIDE SEQUENCE [LARGE SCALE GENOMIC DNA]</scope>
    <source>
        <strain evidence="13">N2K1</strain>
    </source>
</reference>
<evidence type="ECO:0000259" key="11">
    <source>
        <dbReference type="PROSITE" id="PS50862"/>
    </source>
</evidence>
<accession>A0A4Q0I1T2</accession>
<dbReference type="NCBIfam" id="TIGR00443">
    <property type="entry name" value="hisZ_biosyn_reg"/>
    <property type="match status" value="1"/>
</dbReference>
<dbReference type="Proteomes" id="UP000289166">
    <property type="component" value="Unassembled WGS sequence"/>
</dbReference>
<evidence type="ECO:0000313" key="13">
    <source>
        <dbReference type="Proteomes" id="UP000289166"/>
    </source>
</evidence>
<dbReference type="InterPro" id="IPR006195">
    <property type="entry name" value="aa-tRNA-synth_II"/>
</dbReference>
<comment type="pathway">
    <text evidence="2 9">Amino-acid biosynthesis; L-histidine biosynthesis; L-histidine from 5-phospho-alpha-D-ribose 1-diphosphate: step 1/9.</text>
</comment>
<keyword evidence="7 9" id="KW-0368">Histidine biosynthesis</keyword>
<dbReference type="Pfam" id="PF13393">
    <property type="entry name" value="tRNA-synt_His"/>
    <property type="match status" value="1"/>
</dbReference>
<comment type="subcellular location">
    <subcellularLocation>
        <location evidence="1 9">Cytoplasm</location>
    </subcellularLocation>
</comment>
<keyword evidence="5 9" id="KW-0963">Cytoplasm</keyword>
<dbReference type="Gene3D" id="3.30.930.10">
    <property type="entry name" value="Bira Bifunctional Protein, Domain 2"/>
    <property type="match status" value="1"/>
</dbReference>
<feature type="binding site" evidence="10">
    <location>
        <position position="125"/>
    </location>
    <ligand>
        <name>L-histidine</name>
        <dbReference type="ChEBI" id="CHEBI:57595"/>
    </ligand>
</feature>
<dbReference type="InterPro" id="IPR004517">
    <property type="entry name" value="HisZ"/>
</dbReference>
<evidence type="ECO:0000256" key="10">
    <source>
        <dbReference type="PIRSR" id="PIRSR001549-1"/>
    </source>
</evidence>
<dbReference type="InterPro" id="IPR041715">
    <property type="entry name" value="HisRS-like_core"/>
</dbReference>
<name>A0A4Q0I1T2_9FIRM</name>
<dbReference type="PROSITE" id="PS50862">
    <property type="entry name" value="AA_TRNA_LIGASE_II"/>
    <property type="match status" value="1"/>
</dbReference>
<dbReference type="GO" id="GO:0140096">
    <property type="term" value="F:catalytic activity, acting on a protein"/>
    <property type="evidence" value="ECO:0007669"/>
    <property type="project" value="UniProtKB-ARBA"/>
</dbReference>
<evidence type="ECO:0000256" key="9">
    <source>
        <dbReference type="HAMAP-Rule" id="MF_00125"/>
    </source>
</evidence>
<organism evidence="12 13">
    <name type="scientific">Acetivibrio mesophilus</name>
    <dbReference type="NCBI Taxonomy" id="2487273"/>
    <lineage>
        <taxon>Bacteria</taxon>
        <taxon>Bacillati</taxon>
        <taxon>Bacillota</taxon>
        <taxon>Clostridia</taxon>
        <taxon>Eubacteriales</taxon>
        <taxon>Oscillospiraceae</taxon>
        <taxon>Acetivibrio</taxon>
    </lineage>
</organism>
<feature type="domain" description="Aminoacyl-transfer RNA synthetases class-II family profile" evidence="11">
    <location>
        <begin position="25"/>
        <end position="334"/>
    </location>
</feature>
<comment type="caution">
    <text evidence="12">The sequence shown here is derived from an EMBL/GenBank/DDBJ whole genome shotgun (WGS) entry which is preliminary data.</text>
</comment>
<comment type="subunit">
    <text evidence="9">Heteromultimer composed of HisG and HisZ subunits.</text>
</comment>
<dbReference type="PANTHER" id="PTHR43707">
    <property type="entry name" value="HISTIDYL-TRNA SYNTHETASE"/>
    <property type="match status" value="1"/>
</dbReference>